<evidence type="ECO:0000256" key="1">
    <source>
        <dbReference type="SAM" id="Phobius"/>
    </source>
</evidence>
<proteinExistence type="predicted"/>
<evidence type="ECO:0000313" key="3">
    <source>
        <dbReference type="EMBL" id="NML24506.1"/>
    </source>
</evidence>
<feature type="transmembrane region" description="Helical" evidence="1">
    <location>
        <begin position="12"/>
        <end position="32"/>
    </location>
</feature>
<reference evidence="3 4" key="1">
    <citation type="submission" date="2020-04" db="EMBL/GenBank/DDBJ databases">
        <title>Zoogloea sp. G-4-1-14 isolated from soil.</title>
        <authorList>
            <person name="Dahal R.H."/>
        </authorList>
    </citation>
    <scope>NUCLEOTIDE SEQUENCE [LARGE SCALE GENOMIC DNA]</scope>
    <source>
        <strain evidence="3 4">G-4-1-14</strain>
    </source>
</reference>
<dbReference type="Proteomes" id="UP000580043">
    <property type="component" value="Unassembled WGS sequence"/>
</dbReference>
<dbReference type="GO" id="GO:0005506">
    <property type="term" value="F:iron ion binding"/>
    <property type="evidence" value="ECO:0007669"/>
    <property type="project" value="InterPro"/>
</dbReference>
<sequence>MSEFRLCAATAVFPQSLLIPSVAICVLAGFWLRLQDVRWALGGGMLAAGLITWTLVEYVAHRFILHRLEPFRRWHLEHHREPDAPMRTPVLFSLAFVLVLLIVPFLLWADTGSALAFSGGLLLGHLVQESAHHRMHQATRPGAGWLARRQCLHAFHHHDDDAMAFGTLTAFWDRRLGTDPGRHPLR</sequence>
<keyword evidence="1" id="KW-1133">Transmembrane helix</keyword>
<dbReference type="RefSeq" id="WP_169144129.1">
    <property type="nucleotide sequence ID" value="NZ_JABBGA010000001.1"/>
</dbReference>
<protein>
    <submittedName>
        <fullName evidence="3">Fatty acid hydroxylase</fullName>
    </submittedName>
</protein>
<accession>A0A848G080</accession>
<gene>
    <name evidence="3" type="ORF">HHL15_02020</name>
</gene>
<comment type="caution">
    <text evidence="3">The sequence shown here is derived from an EMBL/GenBank/DDBJ whole genome shotgun (WGS) entry which is preliminary data.</text>
</comment>
<dbReference type="EMBL" id="JABBGA010000001">
    <property type="protein sequence ID" value="NML24506.1"/>
    <property type="molecule type" value="Genomic_DNA"/>
</dbReference>
<name>A0A848G080_9RHOO</name>
<dbReference type="GO" id="GO:0008610">
    <property type="term" value="P:lipid biosynthetic process"/>
    <property type="evidence" value="ECO:0007669"/>
    <property type="project" value="InterPro"/>
</dbReference>
<keyword evidence="4" id="KW-1185">Reference proteome</keyword>
<dbReference type="Pfam" id="PF04116">
    <property type="entry name" value="FA_hydroxylase"/>
    <property type="match status" value="1"/>
</dbReference>
<dbReference type="AlphaFoldDB" id="A0A848G080"/>
<keyword evidence="1" id="KW-0812">Transmembrane</keyword>
<evidence type="ECO:0000259" key="2">
    <source>
        <dbReference type="Pfam" id="PF04116"/>
    </source>
</evidence>
<dbReference type="InterPro" id="IPR006694">
    <property type="entry name" value="Fatty_acid_hydroxylase"/>
</dbReference>
<organism evidence="3 4">
    <name type="scientific">Zoogloea dura</name>
    <dbReference type="NCBI Taxonomy" id="2728840"/>
    <lineage>
        <taxon>Bacteria</taxon>
        <taxon>Pseudomonadati</taxon>
        <taxon>Pseudomonadota</taxon>
        <taxon>Betaproteobacteria</taxon>
        <taxon>Rhodocyclales</taxon>
        <taxon>Zoogloeaceae</taxon>
        <taxon>Zoogloea</taxon>
    </lineage>
</organism>
<dbReference type="GO" id="GO:0016491">
    <property type="term" value="F:oxidoreductase activity"/>
    <property type="evidence" value="ECO:0007669"/>
    <property type="project" value="InterPro"/>
</dbReference>
<evidence type="ECO:0000313" key="4">
    <source>
        <dbReference type="Proteomes" id="UP000580043"/>
    </source>
</evidence>
<feature type="transmembrane region" description="Helical" evidence="1">
    <location>
        <begin position="44"/>
        <end position="65"/>
    </location>
</feature>
<feature type="domain" description="Fatty acid hydroxylase" evidence="2">
    <location>
        <begin position="47"/>
        <end position="178"/>
    </location>
</feature>
<feature type="transmembrane region" description="Helical" evidence="1">
    <location>
        <begin position="86"/>
        <end position="108"/>
    </location>
</feature>
<keyword evidence="1" id="KW-0472">Membrane</keyword>